<reference evidence="1" key="1">
    <citation type="submission" date="2019-02" db="EMBL/GenBank/DDBJ databases">
        <authorList>
            <person name="Gruber-Vodicka R. H."/>
            <person name="Seah K. B. B."/>
        </authorList>
    </citation>
    <scope>NUCLEOTIDE SEQUENCE</scope>
    <source>
        <strain evidence="1">BECK_BZ131</strain>
    </source>
</reference>
<organism evidence="1">
    <name type="scientific">Candidatus Kentrum sp. FW</name>
    <dbReference type="NCBI Taxonomy" id="2126338"/>
    <lineage>
        <taxon>Bacteria</taxon>
        <taxon>Pseudomonadati</taxon>
        <taxon>Pseudomonadota</taxon>
        <taxon>Gammaproteobacteria</taxon>
        <taxon>Candidatus Kentrum</taxon>
    </lineage>
</organism>
<name>A0A450TW01_9GAMM</name>
<accession>A0A450TW01</accession>
<dbReference type="EMBL" id="CAADFE010000046">
    <property type="protein sequence ID" value="VFJ73182.1"/>
    <property type="molecule type" value="Genomic_DNA"/>
</dbReference>
<proteinExistence type="predicted"/>
<gene>
    <name evidence="1" type="ORF">BECKFW1821C_GA0114237_104619</name>
</gene>
<protein>
    <submittedName>
        <fullName evidence="1">Uncharacterized protein</fullName>
    </submittedName>
</protein>
<evidence type="ECO:0000313" key="1">
    <source>
        <dbReference type="EMBL" id="VFJ73182.1"/>
    </source>
</evidence>
<dbReference type="AlphaFoldDB" id="A0A450TW01"/>
<sequence>MIPRETVRQLQCAPIADRIQVIGMILESLRQDMDHPAPRDREVQPFRVRAFDLGADIFLDREEMYGERGI</sequence>